<dbReference type="Gene3D" id="2.30.30.940">
    <property type="match status" value="1"/>
</dbReference>
<feature type="region of interest" description="Disordered" evidence="1">
    <location>
        <begin position="899"/>
        <end position="923"/>
    </location>
</feature>
<protein>
    <submittedName>
        <fullName evidence="3">MobF family relaxase</fullName>
    </submittedName>
</protein>
<dbReference type="Gene3D" id="3.40.50.300">
    <property type="entry name" value="P-loop containing nucleotide triphosphate hydrolases"/>
    <property type="match status" value="2"/>
</dbReference>
<evidence type="ECO:0000313" key="3">
    <source>
        <dbReference type="EMBL" id="XIA18956.1"/>
    </source>
</evidence>
<dbReference type="EMBL" id="CP170721">
    <property type="protein sequence ID" value="XIA18956.1"/>
    <property type="molecule type" value="Genomic_DNA"/>
</dbReference>
<dbReference type="AlphaFoldDB" id="A0AB74UWD0"/>
<dbReference type="SUPFAM" id="SSF55464">
    <property type="entry name" value="Origin of replication-binding domain, RBD-like"/>
    <property type="match status" value="1"/>
</dbReference>
<feature type="region of interest" description="Disordered" evidence="1">
    <location>
        <begin position="935"/>
        <end position="959"/>
    </location>
</feature>
<dbReference type="RefSeq" id="WP_395119856.1">
    <property type="nucleotide sequence ID" value="NZ_CP170721.1"/>
</dbReference>
<dbReference type="InterPro" id="IPR014862">
    <property type="entry name" value="TrwC"/>
</dbReference>
<name>A0AB74UWD0_9GAMM</name>
<proteinExistence type="predicted"/>
<evidence type="ECO:0000256" key="1">
    <source>
        <dbReference type="SAM" id="MobiDB-lite"/>
    </source>
</evidence>
<dbReference type="NCBIfam" id="NF041492">
    <property type="entry name" value="MobF"/>
    <property type="match status" value="1"/>
</dbReference>
<dbReference type="Pfam" id="PF08751">
    <property type="entry name" value="TrwC"/>
    <property type="match status" value="1"/>
</dbReference>
<dbReference type="CDD" id="cd17933">
    <property type="entry name" value="DEXSc_RecD-like"/>
    <property type="match status" value="1"/>
</dbReference>
<dbReference type="Pfam" id="PF13604">
    <property type="entry name" value="AAA_30"/>
    <property type="match status" value="1"/>
</dbReference>
<gene>
    <name evidence="3" type="primary">mobF</name>
    <name evidence="3" type="ORF">ACFYG5_02085</name>
</gene>
<sequence>MLTIRALKTQSGSKGGSGIPEYLTATHYYQNADGREVVASEWFGTGAKALGLHRQSVTVEDMAKLAQGLAPDGTKLRRNAGEKPAVVELKDRQGKPRLDEEGNPITREVQQRIGWDMTFSAPKTVSVAFAAADGELRDQILEAHHQAVAKSLDWIEKQAAETRRGKAGVDVHDAAMVISRHTHFAARPHDQTFDGSESQCDPDLHSHCLAYNVALDANGKWGALETAEIYRQKLSLGALYRAELAAGMARLGFGIEDEIHFDDQGKEKFRAFKIAGIPDALAEEMSGRRGQIEQAMKADPSLSPQAANLKTRLQKDEPPFEELTQQWRAHLDSFRMRHPELNMPADAEALRQRERKPVERDQAREDAEILAKLHETKTVWTRHDLLQQIAERNAGTLDAAGVAKACNAFVQRNDLHVIQPEKIHADERGEHLARRHRQVRYASQAVVEEERSMIESVKSRAAEDHRVSPDKVNQAITQMETSRGFRVSPEQRQAVEHLTQSPGAVQSLVGRAGTGKTTVSDAVVASHRAAGYDVIGCATGWDAAKKLEAEAGIPSHSIAALLKGLDDGKTKLTAKTLVIVDEAGMVGTPSMSALLRHAEQAKSKVILQGDPLQLQSVERGGAMRAITKAVGGATLSDIRRQKNTEDVKTAGLFYAAGGDELRSRGENAQAGREILARMEKRGQIRAFDDDAEAMRNLVADYLGSPTVANEKLIIAGKRADVTALNAAVREGLHARGRLGPDHVIQVAYGTEGKTRPMPLAVGDHVRFNAKEKKLGLVNGSRARIDAIEALEGGGHRIEATLISDIKKDDGRKVAFETRDFSALAHGYASTVHKSQGQSKTEVYHYAGENAGGVSDRQLSLVAFTRMKQSYGLYGTVDGIYGPALDANVVTDRLQMNALEEGLTGRTTKRPQVAEAPKRETPDPLFQRVATAFKEAWQRVHNPAPTPRQKQQQQRRGAVL</sequence>
<accession>A0AB74UWD0</accession>
<evidence type="ECO:0000259" key="2">
    <source>
        <dbReference type="Pfam" id="PF08751"/>
    </source>
</evidence>
<feature type="compositionally biased region" description="Low complexity" evidence="1">
    <location>
        <begin position="947"/>
        <end position="959"/>
    </location>
</feature>
<feature type="domain" description="TrwC relaxase" evidence="2">
    <location>
        <begin position="21"/>
        <end position="332"/>
    </location>
</feature>
<reference evidence="3" key="1">
    <citation type="submission" date="2024-10" db="EMBL/GenBank/DDBJ databases">
        <authorList>
            <person name="Lesea H.P."/>
            <person name="Kuehl J.V."/>
            <person name="Chandonia J.-M."/>
        </authorList>
    </citation>
    <scope>NUCLEOTIDE SEQUENCE</scope>
    <source>
        <strain evidence="3">FW102-FHT14D07</strain>
    </source>
</reference>
<dbReference type="SUPFAM" id="SSF52540">
    <property type="entry name" value="P-loop containing nucleoside triphosphate hydrolases"/>
    <property type="match status" value="2"/>
</dbReference>
<dbReference type="InterPro" id="IPR027417">
    <property type="entry name" value="P-loop_NTPase"/>
</dbReference>
<organism evidence="3">
    <name type="scientific">Rhodanobacter sp. FW102-FHT14D07</name>
    <dbReference type="NCBI Taxonomy" id="3351462"/>
    <lineage>
        <taxon>Bacteria</taxon>
        <taxon>Pseudomonadati</taxon>
        <taxon>Pseudomonadota</taxon>
        <taxon>Gammaproteobacteria</taxon>
        <taxon>Lysobacterales</taxon>
        <taxon>Rhodanobacteraceae</taxon>
        <taxon>Rhodanobacter</taxon>
    </lineage>
</organism>